<gene>
    <name evidence="3" type="ORF">GCM10009733_051230</name>
</gene>
<dbReference type="InterPro" id="IPR021994">
    <property type="entry name" value="DUF3592"/>
</dbReference>
<keyword evidence="1" id="KW-0472">Membrane</keyword>
<keyword evidence="1" id="KW-1133">Transmembrane helix</keyword>
<sequence>MPNERLITRVGGLFALIGLVLLCVTIALAASTASFLASAQRTDGTVVELTARTSTTRDSDGRHRRSTTWYPTVTFTVEGRQYSFESSTGSNPPAYAEGEAVPVAYDPADPRDARISSFWSAFLGPLITGGLGVVFTPLGLLLFVRGRRIARQRA</sequence>
<evidence type="ECO:0000256" key="1">
    <source>
        <dbReference type="SAM" id="Phobius"/>
    </source>
</evidence>
<accession>A0ABP4RF81</accession>
<evidence type="ECO:0000259" key="2">
    <source>
        <dbReference type="Pfam" id="PF12158"/>
    </source>
</evidence>
<dbReference type="RefSeq" id="WP_346108667.1">
    <property type="nucleotide sequence ID" value="NZ_BAAAMU010000038.1"/>
</dbReference>
<organism evidence="3 4">
    <name type="scientific">Nonomuraea maheshkhaliensis</name>
    <dbReference type="NCBI Taxonomy" id="419590"/>
    <lineage>
        <taxon>Bacteria</taxon>
        <taxon>Bacillati</taxon>
        <taxon>Actinomycetota</taxon>
        <taxon>Actinomycetes</taxon>
        <taxon>Streptosporangiales</taxon>
        <taxon>Streptosporangiaceae</taxon>
        <taxon>Nonomuraea</taxon>
    </lineage>
</organism>
<dbReference type="Pfam" id="PF12158">
    <property type="entry name" value="DUF3592"/>
    <property type="match status" value="1"/>
</dbReference>
<comment type="caution">
    <text evidence="3">The sequence shown here is derived from an EMBL/GenBank/DDBJ whole genome shotgun (WGS) entry which is preliminary data.</text>
</comment>
<proteinExistence type="predicted"/>
<protein>
    <submittedName>
        <fullName evidence="3">DUF3592 domain-containing protein</fullName>
    </submittedName>
</protein>
<evidence type="ECO:0000313" key="4">
    <source>
        <dbReference type="Proteomes" id="UP001500064"/>
    </source>
</evidence>
<feature type="transmembrane region" description="Helical" evidence="1">
    <location>
        <begin position="118"/>
        <end position="144"/>
    </location>
</feature>
<evidence type="ECO:0000313" key="3">
    <source>
        <dbReference type="EMBL" id="GAA1647887.1"/>
    </source>
</evidence>
<feature type="domain" description="DUF3592" evidence="2">
    <location>
        <begin position="42"/>
        <end position="119"/>
    </location>
</feature>
<keyword evidence="1" id="KW-0812">Transmembrane</keyword>
<reference evidence="4" key="1">
    <citation type="journal article" date="2019" name="Int. J. Syst. Evol. Microbiol.">
        <title>The Global Catalogue of Microorganisms (GCM) 10K type strain sequencing project: providing services to taxonomists for standard genome sequencing and annotation.</title>
        <authorList>
            <consortium name="The Broad Institute Genomics Platform"/>
            <consortium name="The Broad Institute Genome Sequencing Center for Infectious Disease"/>
            <person name="Wu L."/>
            <person name="Ma J."/>
        </authorList>
    </citation>
    <scope>NUCLEOTIDE SEQUENCE [LARGE SCALE GENOMIC DNA]</scope>
    <source>
        <strain evidence="4">JCM 13929</strain>
    </source>
</reference>
<dbReference type="Proteomes" id="UP001500064">
    <property type="component" value="Unassembled WGS sequence"/>
</dbReference>
<name>A0ABP4RF81_9ACTN</name>
<keyword evidence="4" id="KW-1185">Reference proteome</keyword>
<dbReference type="EMBL" id="BAAAMU010000038">
    <property type="protein sequence ID" value="GAA1647887.1"/>
    <property type="molecule type" value="Genomic_DNA"/>
</dbReference>